<keyword evidence="3" id="KW-0597">Phosphoprotein</keyword>
<feature type="transmembrane region" description="Helical" evidence="10">
    <location>
        <begin position="171"/>
        <end position="190"/>
    </location>
</feature>
<evidence type="ECO:0000256" key="1">
    <source>
        <dbReference type="ARBA" id="ARBA00000085"/>
    </source>
</evidence>
<feature type="compositionally biased region" description="Polar residues" evidence="9">
    <location>
        <begin position="10"/>
        <end position="20"/>
    </location>
</feature>
<evidence type="ECO:0000256" key="7">
    <source>
        <dbReference type="ARBA" id="ARBA00022840"/>
    </source>
</evidence>
<feature type="transmembrane region" description="Helical" evidence="10">
    <location>
        <begin position="202"/>
        <end position="227"/>
    </location>
</feature>
<evidence type="ECO:0000256" key="5">
    <source>
        <dbReference type="ARBA" id="ARBA00022741"/>
    </source>
</evidence>
<keyword evidence="6 13" id="KW-0418">Kinase</keyword>
<proteinExistence type="predicted"/>
<evidence type="ECO:0000313" key="14">
    <source>
        <dbReference type="Proteomes" id="UP000316252"/>
    </source>
</evidence>
<dbReference type="Pfam" id="PF23539">
    <property type="entry name" value="DUF7134"/>
    <property type="match status" value="1"/>
</dbReference>
<dbReference type="AlphaFoldDB" id="A0A506XTQ2"/>
<keyword evidence="10" id="KW-0812">Transmembrane</keyword>
<dbReference type="PANTHER" id="PTHR24421:SF10">
    <property type="entry name" value="NITRATE_NITRITE SENSOR PROTEIN NARQ"/>
    <property type="match status" value="1"/>
</dbReference>
<evidence type="ECO:0000256" key="6">
    <source>
        <dbReference type="ARBA" id="ARBA00022777"/>
    </source>
</evidence>
<dbReference type="InterPro" id="IPR050482">
    <property type="entry name" value="Sensor_HK_TwoCompSys"/>
</dbReference>
<keyword evidence="4" id="KW-0808">Transferase</keyword>
<dbReference type="GO" id="GO:0046983">
    <property type="term" value="F:protein dimerization activity"/>
    <property type="evidence" value="ECO:0007669"/>
    <property type="project" value="InterPro"/>
</dbReference>
<dbReference type="InterPro" id="IPR055558">
    <property type="entry name" value="DUF7134"/>
</dbReference>
<keyword evidence="14" id="KW-1185">Reference proteome</keyword>
<gene>
    <name evidence="13" type="ORF">FJ657_09690</name>
</gene>
<keyword evidence="10" id="KW-0472">Membrane</keyword>
<feature type="region of interest" description="Disordered" evidence="9">
    <location>
        <begin position="1"/>
        <end position="51"/>
    </location>
</feature>
<protein>
    <recommendedName>
        <fullName evidence="2">histidine kinase</fullName>
        <ecNumber evidence="2">2.7.13.3</ecNumber>
    </recommendedName>
</protein>
<keyword evidence="5" id="KW-0547">Nucleotide-binding</keyword>
<dbReference type="Pfam" id="PF07730">
    <property type="entry name" value="HisKA_3"/>
    <property type="match status" value="1"/>
</dbReference>
<feature type="domain" description="Signal transduction histidine kinase subgroup 3 dimerisation and phosphoacceptor" evidence="11">
    <location>
        <begin position="252"/>
        <end position="317"/>
    </location>
</feature>
<evidence type="ECO:0000313" key="13">
    <source>
        <dbReference type="EMBL" id="TPW76081.1"/>
    </source>
</evidence>
<evidence type="ECO:0000256" key="3">
    <source>
        <dbReference type="ARBA" id="ARBA00022553"/>
    </source>
</evidence>
<dbReference type="Gene3D" id="1.20.5.1930">
    <property type="match status" value="1"/>
</dbReference>
<feature type="compositionally biased region" description="Basic and acidic residues" evidence="9">
    <location>
        <begin position="36"/>
        <end position="45"/>
    </location>
</feature>
<name>A0A506XTQ2_9MICO</name>
<evidence type="ECO:0000256" key="10">
    <source>
        <dbReference type="SAM" id="Phobius"/>
    </source>
</evidence>
<accession>A0A506XTQ2</accession>
<dbReference type="Gene3D" id="3.30.565.10">
    <property type="entry name" value="Histidine kinase-like ATPase, C-terminal domain"/>
    <property type="match status" value="1"/>
</dbReference>
<dbReference type="GO" id="GO:0016020">
    <property type="term" value="C:membrane"/>
    <property type="evidence" value="ECO:0007669"/>
    <property type="project" value="InterPro"/>
</dbReference>
<organism evidence="13 14">
    <name type="scientific">Schumannella soli</name>
    <dbReference type="NCBI Taxonomy" id="2590779"/>
    <lineage>
        <taxon>Bacteria</taxon>
        <taxon>Bacillati</taxon>
        <taxon>Actinomycetota</taxon>
        <taxon>Actinomycetes</taxon>
        <taxon>Micrococcales</taxon>
        <taxon>Microbacteriaceae</taxon>
        <taxon>Schumannella</taxon>
    </lineage>
</organism>
<evidence type="ECO:0000256" key="8">
    <source>
        <dbReference type="ARBA" id="ARBA00023012"/>
    </source>
</evidence>
<evidence type="ECO:0000256" key="4">
    <source>
        <dbReference type="ARBA" id="ARBA00022679"/>
    </source>
</evidence>
<comment type="caution">
    <text evidence="13">The sequence shown here is derived from an EMBL/GenBank/DDBJ whole genome shotgun (WGS) entry which is preliminary data.</text>
</comment>
<dbReference type="CDD" id="cd16917">
    <property type="entry name" value="HATPase_UhpB-NarQ-NarX-like"/>
    <property type="match status" value="1"/>
</dbReference>
<keyword evidence="8" id="KW-0902">Two-component regulatory system</keyword>
<evidence type="ECO:0000259" key="11">
    <source>
        <dbReference type="Pfam" id="PF07730"/>
    </source>
</evidence>
<feature type="region of interest" description="Disordered" evidence="9">
    <location>
        <begin position="461"/>
        <end position="486"/>
    </location>
</feature>
<dbReference type="Proteomes" id="UP000316252">
    <property type="component" value="Unassembled WGS sequence"/>
</dbReference>
<dbReference type="GO" id="GO:0005524">
    <property type="term" value="F:ATP binding"/>
    <property type="evidence" value="ECO:0007669"/>
    <property type="project" value="UniProtKB-KW"/>
</dbReference>
<comment type="catalytic activity">
    <reaction evidence="1">
        <text>ATP + protein L-histidine = ADP + protein N-phospho-L-histidine.</text>
        <dbReference type="EC" id="2.7.13.3"/>
    </reaction>
</comment>
<evidence type="ECO:0000259" key="12">
    <source>
        <dbReference type="Pfam" id="PF23539"/>
    </source>
</evidence>
<evidence type="ECO:0000256" key="9">
    <source>
        <dbReference type="SAM" id="MobiDB-lite"/>
    </source>
</evidence>
<dbReference type="EC" id="2.7.13.3" evidence="2"/>
<dbReference type="PANTHER" id="PTHR24421">
    <property type="entry name" value="NITRATE/NITRITE SENSOR PROTEIN NARX-RELATED"/>
    <property type="match status" value="1"/>
</dbReference>
<feature type="transmembrane region" description="Helical" evidence="10">
    <location>
        <begin position="74"/>
        <end position="93"/>
    </location>
</feature>
<evidence type="ECO:0000256" key="2">
    <source>
        <dbReference type="ARBA" id="ARBA00012438"/>
    </source>
</evidence>
<dbReference type="InterPro" id="IPR036890">
    <property type="entry name" value="HATPase_C_sf"/>
</dbReference>
<dbReference type="GO" id="GO:0000155">
    <property type="term" value="F:phosphorelay sensor kinase activity"/>
    <property type="evidence" value="ECO:0007669"/>
    <property type="project" value="InterPro"/>
</dbReference>
<feature type="domain" description="DUF7134" evidence="12">
    <location>
        <begin position="69"/>
        <end position="227"/>
    </location>
</feature>
<dbReference type="OrthoDB" id="227596at2"/>
<dbReference type="InterPro" id="IPR011712">
    <property type="entry name" value="Sig_transdc_His_kin_sub3_dim/P"/>
</dbReference>
<keyword evidence="10" id="KW-1133">Transmembrane helix</keyword>
<dbReference type="EMBL" id="VHQG01000002">
    <property type="protein sequence ID" value="TPW76081.1"/>
    <property type="molecule type" value="Genomic_DNA"/>
</dbReference>
<sequence length="486" mass="50853">MPPSRMVDSKSCSVRSTVAMPTSLGGSRRPALARVRPQDDLRRPSDGYPAASGDPVAGLAYRGGVFRPLTRTQLTVDIAVPAGIVVVFIWPALLLASGMPAEPLALIGFGIALVFRRLAPGLALGITWAVAILEMLARIPSPGPSNLLILGVLFATAAHGTRLVRWMGFASSFLGAFCVAFYIQIVPMLSNGMPGLGDAARYLLVGGFLFGAALAGFLLSWTAGLLMTIGLRARVSRAQAAAASYEVIAEQERTRIARDMHDVVAHSLAVVIAQADGARYLRKTDPEAVDEALTTIASTSREALADVRVLLAQLRHKQGDAPQPAIADLERLYEQMRASGLAIEVGGSGVALPFPTPTQLAIYRIVQESMTNALRHGDPAEAVQLRFDWAPGGLHLSIASALRPNAAPNAHPGHGLAGMTERANLVGGTLSAGAEGARFVVRAWLPAEAGTPAGAVAFDAGARATTPNPDAPFPAPTPADERHPAP</sequence>
<reference evidence="13 14" key="1">
    <citation type="submission" date="2019-06" db="EMBL/GenBank/DDBJ databases">
        <authorList>
            <person name="Li F."/>
        </authorList>
    </citation>
    <scope>NUCLEOTIDE SEQUENCE [LARGE SCALE GENOMIC DNA]</scope>
    <source>
        <strain evidence="13 14">10F1D-1</strain>
    </source>
</reference>
<keyword evidence="7" id="KW-0067">ATP-binding</keyword>
<dbReference type="SUPFAM" id="SSF55874">
    <property type="entry name" value="ATPase domain of HSP90 chaperone/DNA topoisomerase II/histidine kinase"/>
    <property type="match status" value="1"/>
</dbReference>